<dbReference type="EMBL" id="QNUE01000009">
    <property type="protein sequence ID" value="REC66285.1"/>
    <property type="molecule type" value="Genomic_DNA"/>
</dbReference>
<proteinExistence type="predicted"/>
<organism evidence="2 3">
    <name type="scientific">Chryseobacterium flavum</name>
    <dbReference type="NCBI Taxonomy" id="415851"/>
    <lineage>
        <taxon>Bacteria</taxon>
        <taxon>Pseudomonadati</taxon>
        <taxon>Bacteroidota</taxon>
        <taxon>Flavobacteriia</taxon>
        <taxon>Flavobacteriales</taxon>
        <taxon>Weeksellaceae</taxon>
        <taxon>Chryseobacterium group</taxon>
        <taxon>Chryseobacterium</taxon>
    </lineage>
</organism>
<dbReference type="Pfam" id="PF04991">
    <property type="entry name" value="LicD"/>
    <property type="match status" value="1"/>
</dbReference>
<dbReference type="Proteomes" id="UP000256769">
    <property type="component" value="Unassembled WGS sequence"/>
</dbReference>
<name>A0A3D9CKM0_9FLAO</name>
<evidence type="ECO:0000259" key="1">
    <source>
        <dbReference type="Pfam" id="PF04991"/>
    </source>
</evidence>
<dbReference type="GO" id="GO:0009100">
    <property type="term" value="P:glycoprotein metabolic process"/>
    <property type="evidence" value="ECO:0007669"/>
    <property type="project" value="UniProtKB-ARBA"/>
</dbReference>
<keyword evidence="3" id="KW-1185">Reference proteome</keyword>
<dbReference type="AlphaFoldDB" id="A0A3D9CKM0"/>
<evidence type="ECO:0000313" key="3">
    <source>
        <dbReference type="Proteomes" id="UP000256769"/>
    </source>
</evidence>
<gene>
    <name evidence="2" type="ORF">DRF59_12495</name>
</gene>
<dbReference type="OrthoDB" id="9786100at2"/>
<dbReference type="RefSeq" id="WP_115960387.1">
    <property type="nucleotide sequence ID" value="NZ_CBCRVL010000014.1"/>
</dbReference>
<protein>
    <recommendedName>
        <fullName evidence="1">LicD/FKTN/FKRP nucleotidyltransferase domain-containing protein</fullName>
    </recommendedName>
</protein>
<dbReference type="InterPro" id="IPR007074">
    <property type="entry name" value="LicD/FKTN/FKRP_NTP_transf"/>
</dbReference>
<dbReference type="PANTHER" id="PTHR43404">
    <property type="entry name" value="LIPOPOLYSACCHARIDE CHOLINEPHOSPHOTRANSFERASE LICD"/>
    <property type="match status" value="1"/>
</dbReference>
<dbReference type="InterPro" id="IPR052942">
    <property type="entry name" value="LPS_cholinephosphotransferase"/>
</dbReference>
<accession>A0A3D9CKM0</accession>
<feature type="domain" description="LicD/FKTN/FKRP nucleotidyltransferase" evidence="1">
    <location>
        <begin position="220"/>
        <end position="320"/>
    </location>
</feature>
<comment type="caution">
    <text evidence="2">The sequence shown here is derived from an EMBL/GenBank/DDBJ whole genome shotgun (WGS) entry which is preliminary data.</text>
</comment>
<evidence type="ECO:0000313" key="2">
    <source>
        <dbReference type="EMBL" id="REC66285.1"/>
    </source>
</evidence>
<dbReference type="PANTHER" id="PTHR43404:SF2">
    <property type="entry name" value="LIPOPOLYSACCHARIDE CHOLINEPHOSPHOTRANSFERASE LICD"/>
    <property type="match status" value="1"/>
</dbReference>
<sequence>MIFHIKDRAITFENGHMTTDITSDKLLYENDKTFHLEKYGFEMSPRDIQNYSAHICIWEYIFIHNITKPCIVIENDVELIKTYDEIIENVHSLENEWDLIIPYNKLGQGSFTKSEIFPSRLGYYWGSYFYILNAKYIKNILTLKNIKQPIDEELLEASFNNTLKTLVLDTDWFKYDEAKCPVYKDRGLFFLEKIKEINLWEDRHKEQAISILLYLAEKAKELGLNLFAHAGTLLGIIRHDDIMPWDDDVDLCMDENEINILLKAVEQDNTLKYTKRLWHKTGSEYYKFFYQDGEYKEGYDYSFPFVDIWLLFNKPQNSYLTSDGYEAFKDDYLPGKPYNLYNADIFIPNKHEIILNKMYNNWDKYIKIFSWSHRLKENCISSIIAPIKTNNEGKLISH</sequence>
<reference evidence="2 3" key="1">
    <citation type="journal article" date="2007" name="Int. J. Syst. Evol. Microbiol.">
        <title>Chryseobacterium flavum sp. nov., isolated from polluted soil.</title>
        <authorList>
            <person name="Zhou Y."/>
            <person name="Dong J."/>
            <person name="Wang X."/>
            <person name="Huang X."/>
            <person name="Zhang K.Y."/>
            <person name="Zhang Y.Q."/>
            <person name="Guo Y.F."/>
            <person name="Lai R."/>
            <person name="Li W.J."/>
        </authorList>
    </citation>
    <scope>NUCLEOTIDE SEQUENCE [LARGE SCALE GENOMIC DNA]</scope>
    <source>
        <strain evidence="2 3">KCTC 12877</strain>
    </source>
</reference>